<organism evidence="1 2">
    <name type="scientific">Halorubellus litoreus</name>
    <dbReference type="NCBI Taxonomy" id="755308"/>
    <lineage>
        <taxon>Archaea</taxon>
        <taxon>Methanobacteriati</taxon>
        <taxon>Methanobacteriota</taxon>
        <taxon>Stenosarchaea group</taxon>
        <taxon>Halobacteria</taxon>
        <taxon>Halobacteriales</taxon>
        <taxon>Halorubellaceae</taxon>
        <taxon>Halorubellus</taxon>
    </lineage>
</organism>
<comment type="caution">
    <text evidence="1">The sequence shown here is derived from an EMBL/GenBank/DDBJ whole genome shotgun (WGS) entry which is preliminary data.</text>
</comment>
<dbReference type="Proteomes" id="UP001596395">
    <property type="component" value="Unassembled WGS sequence"/>
</dbReference>
<name>A0ABD5VLN1_9EURY</name>
<sequence length="123" mass="14055">MVSSDEELLSLVRGSIGATNAVDVRTDVLREELAEAKAEISREVNERLTNGENLNFYQADAAEKALVSLMLIRGKAVLRGKRRNTPKRLGALRRHTFEDDDERFWRDELVRNLNRLNEMNDGN</sequence>
<dbReference type="EMBL" id="JBHSXN010000002">
    <property type="protein sequence ID" value="MFC6953776.1"/>
    <property type="molecule type" value="Genomic_DNA"/>
</dbReference>
<reference evidence="1 2" key="1">
    <citation type="journal article" date="2019" name="Int. J. Syst. Evol. Microbiol.">
        <title>The Global Catalogue of Microorganisms (GCM) 10K type strain sequencing project: providing services to taxonomists for standard genome sequencing and annotation.</title>
        <authorList>
            <consortium name="The Broad Institute Genomics Platform"/>
            <consortium name="The Broad Institute Genome Sequencing Center for Infectious Disease"/>
            <person name="Wu L."/>
            <person name="Ma J."/>
        </authorList>
    </citation>
    <scope>NUCLEOTIDE SEQUENCE [LARGE SCALE GENOMIC DNA]</scope>
    <source>
        <strain evidence="1 2">GX26</strain>
    </source>
</reference>
<gene>
    <name evidence="1" type="ORF">ACFQGB_12965</name>
</gene>
<accession>A0ABD5VLN1</accession>
<protein>
    <submittedName>
        <fullName evidence="1">Uncharacterized protein</fullName>
    </submittedName>
</protein>
<dbReference type="RefSeq" id="WP_336350729.1">
    <property type="nucleotide sequence ID" value="NZ_JAZAQL010000002.1"/>
</dbReference>
<evidence type="ECO:0000313" key="2">
    <source>
        <dbReference type="Proteomes" id="UP001596395"/>
    </source>
</evidence>
<evidence type="ECO:0000313" key="1">
    <source>
        <dbReference type="EMBL" id="MFC6953776.1"/>
    </source>
</evidence>
<keyword evidence="2" id="KW-1185">Reference proteome</keyword>
<dbReference type="AlphaFoldDB" id="A0ABD5VLN1"/>
<proteinExistence type="predicted"/>